<proteinExistence type="predicted"/>
<accession>A0A427B7E3</accession>
<dbReference type="Proteomes" id="UP000287651">
    <property type="component" value="Unassembled WGS sequence"/>
</dbReference>
<evidence type="ECO:0000313" key="2">
    <source>
        <dbReference type="Proteomes" id="UP000287651"/>
    </source>
</evidence>
<dbReference type="EMBL" id="AMZH03000307">
    <property type="protein sequence ID" value="RRT84420.1"/>
    <property type="molecule type" value="Genomic_DNA"/>
</dbReference>
<comment type="caution">
    <text evidence="1">The sequence shown here is derived from an EMBL/GenBank/DDBJ whole genome shotgun (WGS) entry which is preliminary data.</text>
</comment>
<name>A0A427B7E3_ENSVE</name>
<gene>
    <name evidence="1" type="ORF">B296_00010108</name>
</gene>
<dbReference type="AlphaFoldDB" id="A0A427B7E3"/>
<reference evidence="1 2" key="1">
    <citation type="journal article" date="2014" name="Agronomy (Basel)">
        <title>A Draft Genome Sequence for Ensete ventricosum, the Drought-Tolerant Tree Against Hunger.</title>
        <authorList>
            <person name="Harrison J."/>
            <person name="Moore K.A."/>
            <person name="Paszkiewicz K."/>
            <person name="Jones T."/>
            <person name="Grant M."/>
            <person name="Ambacheew D."/>
            <person name="Muzemil S."/>
            <person name="Studholme D.J."/>
        </authorList>
    </citation>
    <scope>NUCLEOTIDE SEQUENCE [LARGE SCALE GENOMIC DNA]</scope>
</reference>
<evidence type="ECO:0000313" key="1">
    <source>
        <dbReference type="EMBL" id="RRT84420.1"/>
    </source>
</evidence>
<organism evidence="1 2">
    <name type="scientific">Ensete ventricosum</name>
    <name type="common">Abyssinian banana</name>
    <name type="synonym">Musa ensete</name>
    <dbReference type="NCBI Taxonomy" id="4639"/>
    <lineage>
        <taxon>Eukaryota</taxon>
        <taxon>Viridiplantae</taxon>
        <taxon>Streptophyta</taxon>
        <taxon>Embryophyta</taxon>
        <taxon>Tracheophyta</taxon>
        <taxon>Spermatophyta</taxon>
        <taxon>Magnoliopsida</taxon>
        <taxon>Liliopsida</taxon>
        <taxon>Zingiberales</taxon>
        <taxon>Musaceae</taxon>
        <taxon>Ensete</taxon>
    </lineage>
</organism>
<sequence length="137" mass="15175">MCASSSALVEKGMELGGGRWRTLLSSIRANDDRSKIHLGWLKVPTQRPHRGGVPNIDHACARSTVIVSGQLVARELDWLSTAARELDWMSTAAWELECPSTIAQELDWLGTTAQELDWSSTTARELDWPSTNAQELD</sequence>
<protein>
    <submittedName>
        <fullName evidence="1">Uncharacterized protein</fullName>
    </submittedName>
</protein>